<dbReference type="AlphaFoldDB" id="K4A1Z0"/>
<organism evidence="1 2">
    <name type="scientific">Setaria italica</name>
    <name type="common">Foxtail millet</name>
    <name type="synonym">Panicum italicum</name>
    <dbReference type="NCBI Taxonomy" id="4555"/>
    <lineage>
        <taxon>Eukaryota</taxon>
        <taxon>Viridiplantae</taxon>
        <taxon>Streptophyta</taxon>
        <taxon>Embryophyta</taxon>
        <taxon>Tracheophyta</taxon>
        <taxon>Spermatophyta</taxon>
        <taxon>Magnoliopsida</taxon>
        <taxon>Liliopsida</taxon>
        <taxon>Poales</taxon>
        <taxon>Poaceae</taxon>
        <taxon>PACMAD clade</taxon>
        <taxon>Panicoideae</taxon>
        <taxon>Panicodae</taxon>
        <taxon>Paniceae</taxon>
        <taxon>Cenchrinae</taxon>
        <taxon>Setaria</taxon>
    </lineage>
</organism>
<name>K4A1Z0_SETIT</name>
<dbReference type="Gramene" id="KQL26786">
    <property type="protein sequence ID" value="KQL26786"/>
    <property type="gene ID" value="SETIT_032886mg"/>
</dbReference>
<keyword evidence="2" id="KW-1185">Reference proteome</keyword>
<sequence length="157" mass="16962">MSHHETVRSKSKLRKGVNGLRYPNTAQRALLPSSSNGWFFSSRHSDRSSAAATVTLANLRQLYGDVVETATIARSLLAPVASQLSGDPSGLHSRCVLGYCLGFFREPGDVHADAAVAVCDLMQKAVVVFRDEASVAVALRRQAETSAGLFRPRPLRP</sequence>
<dbReference type="EnsemblPlants" id="KQL26786">
    <property type="protein sequence ID" value="KQL26786"/>
    <property type="gene ID" value="SETIT_032886mg"/>
</dbReference>
<dbReference type="eggNOG" id="ENOG502R834">
    <property type="taxonomic scope" value="Eukaryota"/>
</dbReference>
<reference evidence="2" key="1">
    <citation type="journal article" date="2012" name="Nat. Biotechnol.">
        <title>Reference genome sequence of the model plant Setaria.</title>
        <authorList>
            <person name="Bennetzen J.L."/>
            <person name="Schmutz J."/>
            <person name="Wang H."/>
            <person name="Percifield R."/>
            <person name="Hawkins J."/>
            <person name="Pontaroli A.C."/>
            <person name="Estep M."/>
            <person name="Feng L."/>
            <person name="Vaughn J.N."/>
            <person name="Grimwood J."/>
            <person name="Jenkins J."/>
            <person name="Barry K."/>
            <person name="Lindquist E."/>
            <person name="Hellsten U."/>
            <person name="Deshpande S."/>
            <person name="Wang X."/>
            <person name="Wu X."/>
            <person name="Mitros T."/>
            <person name="Triplett J."/>
            <person name="Yang X."/>
            <person name="Ye C.Y."/>
            <person name="Mauro-Herrera M."/>
            <person name="Wang L."/>
            <person name="Li P."/>
            <person name="Sharma M."/>
            <person name="Sharma R."/>
            <person name="Ronald P.C."/>
            <person name="Panaud O."/>
            <person name="Kellogg E.A."/>
            <person name="Brutnell T.P."/>
            <person name="Doust A.N."/>
            <person name="Tuskan G.A."/>
            <person name="Rokhsar D."/>
            <person name="Devos K.M."/>
        </authorList>
    </citation>
    <scope>NUCLEOTIDE SEQUENCE [LARGE SCALE GENOMIC DNA]</scope>
    <source>
        <strain evidence="2">cv. Yugu1</strain>
    </source>
</reference>
<dbReference type="EMBL" id="AGNK02001346">
    <property type="status" value="NOT_ANNOTATED_CDS"/>
    <property type="molecule type" value="Genomic_DNA"/>
</dbReference>
<dbReference type="InParanoid" id="K4A1Z0"/>
<dbReference type="HOGENOM" id="CLU_1682472_0_0_1"/>
<evidence type="ECO:0000313" key="2">
    <source>
        <dbReference type="Proteomes" id="UP000004995"/>
    </source>
</evidence>
<evidence type="ECO:0000313" key="1">
    <source>
        <dbReference type="EnsemblPlants" id="KQL26786"/>
    </source>
</evidence>
<protein>
    <submittedName>
        <fullName evidence="1">Uncharacterized protein</fullName>
    </submittedName>
</protein>
<proteinExistence type="predicted"/>
<accession>K4A1Z0</accession>
<dbReference type="Proteomes" id="UP000004995">
    <property type="component" value="Unassembled WGS sequence"/>
</dbReference>
<dbReference type="FunCoup" id="K4A1Z0">
    <property type="interactions" value="409"/>
</dbReference>
<reference evidence="1" key="2">
    <citation type="submission" date="2018-08" db="UniProtKB">
        <authorList>
            <consortium name="EnsemblPlants"/>
        </authorList>
    </citation>
    <scope>IDENTIFICATION</scope>
    <source>
        <strain evidence="1">Yugu1</strain>
    </source>
</reference>